<dbReference type="Pfam" id="PF08706">
    <property type="entry name" value="D5_N"/>
    <property type="match status" value="1"/>
</dbReference>
<dbReference type="EMBL" id="FNSA01000003">
    <property type="protein sequence ID" value="SED47596.1"/>
    <property type="molecule type" value="Genomic_DNA"/>
</dbReference>
<gene>
    <name evidence="3" type="ORF">SAMN04489793_5049</name>
</gene>
<dbReference type="Proteomes" id="UP000182241">
    <property type="component" value="Unassembled WGS sequence"/>
</dbReference>
<dbReference type="InterPro" id="IPR015330">
    <property type="entry name" value="DNA_primase/pol_bifunc_N"/>
</dbReference>
<feature type="region of interest" description="Disordered" evidence="1">
    <location>
        <begin position="1"/>
        <end position="76"/>
    </location>
</feature>
<feature type="region of interest" description="Disordered" evidence="1">
    <location>
        <begin position="910"/>
        <end position="953"/>
    </location>
</feature>
<evidence type="ECO:0000313" key="3">
    <source>
        <dbReference type="EMBL" id="SED47596.1"/>
    </source>
</evidence>
<sequence length="953" mass="103485">MSDHENSPTAASDEAESELFLATNNGKPSPESTTRAQDAASIYVDRGWTSPLPLPQGRKATPPDDTTGNKPYPTREGLGALWADADERDNLALRMPVADIHGVPHEVIGVDVDHYDAKTGADTLRELVAKWGPLPDTYMSTSRDPATGSGIRFFLVPAGKKWVGKPGPDIEIIQRTHRYAVAWPSVVTWDKGPVEPPRVYQWYAPDGSPCDPPPVAALAVLPEEWQDGLRKGDAVAALDVVEFADDTAALEWLEATVHGFREPMTPVLDSVVRKLSDNVIGGAYDAMILAVHEIVRLGAEGHEGTGLALEQARRIYFEEVLGANDGEARRDTTTAEGEWHRSLTDDIEKLRAELDNGLRQLSPIGLDAQSFEVDPRVFLDHLQTIRARREDLMNTDTEGPSHVDGTVGASESDLAEIFADAYSDRLRWLTDTEQWAEYDDTAQAWTLGVPHPRVRALWHELRKSRTLTCLSGDGAVIPVPGSLATAKHVIESAQEKAALASSLRDFDNLPENEWPCANGILDTVTRSLRPYTAADLVTKRFAVDFVAGATAPSIEAWMSGAMAPRNDDGTPDLARGQQYARFVRRFHVASQVPAVCSTVQRSLAMHGPAGSGKGTFGLDLPRAVFGPVLVVEMQRGYFEKKSAAGKHRGNLAHYMEGAGLAVVDESLGHDAMVDTDFYKGFVGSAEMDVEPKGGKPRKAPRPLVTFMTNDDDLNFGKQDSGVRRRVVAVELPWGYDFRVSGGAGAADADTSGKFNALFASEGPGVLNLYLDALDEVRAGMQLATPDPLQIPAELAAATDELWSHSSFIGRALAHFRPLGPDEVDGPILSLAGIHAFVHDLAECDETGGARAVGVKNANQLRAQILAHFSRHSGVRIDDVRGKIPGGGRSVHTRVYGLTADEDTGARRIEADDEPTRISTDHLEQWRTDNPRKAKQKAQPSHKIFVPAVNPTEK</sequence>
<accession>A0A1H5AZL7</accession>
<reference evidence="4" key="1">
    <citation type="submission" date="2016-10" db="EMBL/GenBank/DDBJ databases">
        <authorList>
            <person name="Varghese N."/>
            <person name="Submissions S."/>
        </authorList>
    </citation>
    <scope>NUCLEOTIDE SEQUENCE [LARGE SCALE GENOMIC DNA]</scope>
    <source>
        <strain evidence="4">DSM 44234</strain>
    </source>
</reference>
<name>A0A1H5AZL7_TSUTY</name>
<protein>
    <submittedName>
        <fullName evidence="3">D5 N terminal like</fullName>
    </submittedName>
</protein>
<proteinExistence type="predicted"/>
<dbReference type="STRING" id="57704.SAMN04489793_5049"/>
<feature type="compositionally biased region" description="Polar residues" evidence="1">
    <location>
        <begin position="22"/>
        <end position="36"/>
    </location>
</feature>
<dbReference type="InterPro" id="IPR014818">
    <property type="entry name" value="Phage/plasmid_primase_P4_C"/>
</dbReference>
<feature type="domain" description="DNA primase/polymerase bifunctional N-terminal" evidence="2">
    <location>
        <begin position="40"/>
        <end position="221"/>
    </location>
</feature>
<dbReference type="AlphaFoldDB" id="A0A1H5AZL7"/>
<evidence type="ECO:0000259" key="2">
    <source>
        <dbReference type="SMART" id="SM00943"/>
    </source>
</evidence>
<feature type="compositionally biased region" description="Basic and acidic residues" evidence="1">
    <location>
        <begin position="910"/>
        <end position="931"/>
    </location>
</feature>
<dbReference type="OrthoDB" id="3171622at2"/>
<keyword evidence="4" id="KW-1185">Reference proteome</keyword>
<dbReference type="Pfam" id="PF09250">
    <property type="entry name" value="Prim-Pol"/>
    <property type="match status" value="1"/>
</dbReference>
<dbReference type="RefSeq" id="WP_082791350.1">
    <property type="nucleotide sequence ID" value="NZ_FNSA01000003.1"/>
</dbReference>
<organism evidence="3 4">
    <name type="scientific">Tsukamurella tyrosinosolvens</name>
    <dbReference type="NCBI Taxonomy" id="57704"/>
    <lineage>
        <taxon>Bacteria</taxon>
        <taxon>Bacillati</taxon>
        <taxon>Actinomycetota</taxon>
        <taxon>Actinomycetes</taxon>
        <taxon>Mycobacteriales</taxon>
        <taxon>Tsukamurellaceae</taxon>
        <taxon>Tsukamurella</taxon>
    </lineage>
</organism>
<evidence type="ECO:0000256" key="1">
    <source>
        <dbReference type="SAM" id="MobiDB-lite"/>
    </source>
</evidence>
<dbReference type="SMART" id="SM00943">
    <property type="entry name" value="Prim-Pol"/>
    <property type="match status" value="1"/>
</dbReference>
<evidence type="ECO:0000313" key="4">
    <source>
        <dbReference type="Proteomes" id="UP000182241"/>
    </source>
</evidence>